<dbReference type="AlphaFoldDB" id="A0A6A2ZHP0"/>
<protein>
    <recommendedName>
        <fullName evidence="3">Reverse transcriptase zinc-binding domain-containing protein</fullName>
    </recommendedName>
</protein>
<dbReference type="PANTHER" id="PTHR33116">
    <property type="entry name" value="REVERSE TRANSCRIPTASE ZINC-BINDING DOMAIN-CONTAINING PROTEIN-RELATED-RELATED"/>
    <property type="match status" value="1"/>
</dbReference>
<evidence type="ECO:0000313" key="2">
    <source>
        <dbReference type="Proteomes" id="UP000436088"/>
    </source>
</evidence>
<name>A0A6A2ZHP0_HIBSY</name>
<gene>
    <name evidence="1" type="ORF">F3Y22_tig00110890pilonHSYRG01693</name>
</gene>
<keyword evidence="2" id="KW-1185">Reference proteome</keyword>
<evidence type="ECO:0008006" key="3">
    <source>
        <dbReference type="Google" id="ProtNLM"/>
    </source>
</evidence>
<dbReference type="Proteomes" id="UP000436088">
    <property type="component" value="Unassembled WGS sequence"/>
</dbReference>
<proteinExistence type="predicted"/>
<reference evidence="1" key="1">
    <citation type="submission" date="2019-09" db="EMBL/GenBank/DDBJ databases">
        <title>Draft genome information of white flower Hibiscus syriacus.</title>
        <authorList>
            <person name="Kim Y.-M."/>
        </authorList>
    </citation>
    <scope>NUCLEOTIDE SEQUENCE [LARGE SCALE GENOMIC DNA]</scope>
    <source>
        <strain evidence="1">YM2019G1</strain>
    </source>
</reference>
<organism evidence="1 2">
    <name type="scientific">Hibiscus syriacus</name>
    <name type="common">Rose of Sharon</name>
    <dbReference type="NCBI Taxonomy" id="106335"/>
    <lineage>
        <taxon>Eukaryota</taxon>
        <taxon>Viridiplantae</taxon>
        <taxon>Streptophyta</taxon>
        <taxon>Embryophyta</taxon>
        <taxon>Tracheophyta</taxon>
        <taxon>Spermatophyta</taxon>
        <taxon>Magnoliopsida</taxon>
        <taxon>eudicotyledons</taxon>
        <taxon>Gunneridae</taxon>
        <taxon>Pentapetalae</taxon>
        <taxon>rosids</taxon>
        <taxon>malvids</taxon>
        <taxon>Malvales</taxon>
        <taxon>Malvaceae</taxon>
        <taxon>Malvoideae</taxon>
        <taxon>Hibiscus</taxon>
    </lineage>
</organism>
<dbReference type="EMBL" id="VEPZ02001149">
    <property type="protein sequence ID" value="KAE8691524.1"/>
    <property type="molecule type" value="Genomic_DNA"/>
</dbReference>
<accession>A0A6A2ZHP0</accession>
<comment type="caution">
    <text evidence="1">The sequence shown here is derived from an EMBL/GenBank/DDBJ whole genome shotgun (WGS) entry which is preliminary data.</text>
</comment>
<evidence type="ECO:0000313" key="1">
    <source>
        <dbReference type="EMBL" id="KAE8691524.1"/>
    </source>
</evidence>
<sequence>MMTSKLPISIVNEIDRFNRRFLWGGNEEKRVPHLVAWDEVCRPKRFGWLGLRTMSKYNVVLLQKTAWRYLKQPDCLWVKAFKAINGVQGDPIHFVSNSVSCASSWSHTWRSLRFGLQGLSSGLVLCIGDGKETLFWHDNWLGHPLALNPAINADFIDDSSKVCDFITVDMEWDSNKVFAMLPMEIASQIIGYPLPKFSSMKDGYVWKLKANGQFSTRSASLSLVAENSGDLGLNFSWIWVLPVIPKWKYFIWLAWRNRLLTNAKRASWVFQPRLAVLLVDAIRKP</sequence>
<dbReference type="PANTHER" id="PTHR33116:SF78">
    <property type="entry name" value="OS12G0587133 PROTEIN"/>
    <property type="match status" value="1"/>
</dbReference>